<name>A0A1F7TYE0_9BACT</name>
<evidence type="ECO:0000313" key="2">
    <source>
        <dbReference type="Proteomes" id="UP000177097"/>
    </source>
</evidence>
<dbReference type="STRING" id="1802389.A3C17_00605"/>
<dbReference type="EMBL" id="MGDX01000018">
    <property type="protein sequence ID" value="OGL71031.1"/>
    <property type="molecule type" value="Genomic_DNA"/>
</dbReference>
<organism evidence="1 2">
    <name type="scientific">Candidatus Uhrbacteria bacterium RIFCSPHIGHO2_02_FULL_53_13</name>
    <dbReference type="NCBI Taxonomy" id="1802389"/>
    <lineage>
        <taxon>Bacteria</taxon>
        <taxon>Candidatus Uhriibacteriota</taxon>
    </lineage>
</organism>
<protein>
    <submittedName>
        <fullName evidence="1">Uncharacterized protein</fullName>
    </submittedName>
</protein>
<evidence type="ECO:0000313" key="1">
    <source>
        <dbReference type="EMBL" id="OGL71031.1"/>
    </source>
</evidence>
<dbReference type="Proteomes" id="UP000177097">
    <property type="component" value="Unassembled WGS sequence"/>
</dbReference>
<dbReference type="AlphaFoldDB" id="A0A1F7TYE0"/>
<reference evidence="1 2" key="1">
    <citation type="journal article" date="2016" name="Nat. Commun.">
        <title>Thousands of microbial genomes shed light on interconnected biogeochemical processes in an aquifer system.</title>
        <authorList>
            <person name="Anantharaman K."/>
            <person name="Brown C.T."/>
            <person name="Hug L.A."/>
            <person name="Sharon I."/>
            <person name="Castelle C.J."/>
            <person name="Probst A.J."/>
            <person name="Thomas B.C."/>
            <person name="Singh A."/>
            <person name="Wilkins M.J."/>
            <person name="Karaoz U."/>
            <person name="Brodie E.L."/>
            <person name="Williams K.H."/>
            <person name="Hubbard S.S."/>
            <person name="Banfield J.F."/>
        </authorList>
    </citation>
    <scope>NUCLEOTIDE SEQUENCE [LARGE SCALE GENOMIC DNA]</scope>
</reference>
<accession>A0A1F7TYE0</accession>
<gene>
    <name evidence="1" type="ORF">A3C17_00605</name>
</gene>
<comment type="caution">
    <text evidence="1">The sequence shown here is derived from an EMBL/GenBank/DDBJ whole genome shotgun (WGS) entry which is preliminary data.</text>
</comment>
<proteinExistence type="predicted"/>
<sequence>MTTERDTSNVPVLAGGLVASSGTPSPLVHHIGRARTRYELMAPDEARTALAELSTVACAAACRHDVGCGDEMALLSLLPPSKAVDVMFLDLTFFGKADGWHLFCRMVRDGASVEEYDGEVQERTIPVTTTSGTVVDVPLVVDPERAKLYCATVMRMPEEARDAFFGAMDLTTSGRNSLFGVNEFCGVLAFVLRCMRDGDLEEDTEFVELVESFGDLFGDLQDLCDLERLTLEQEMLDPHIEAMARHFGAAADLFEDHADKSVDEILDGLDF</sequence>